<dbReference type="InterPro" id="IPR050553">
    <property type="entry name" value="Thioredoxin_ResA/DsbE_sf"/>
</dbReference>
<proteinExistence type="predicted"/>
<dbReference type="Gene3D" id="3.40.30.10">
    <property type="entry name" value="Glutaredoxin"/>
    <property type="match status" value="1"/>
</dbReference>
<dbReference type="PANTHER" id="PTHR42852">
    <property type="entry name" value="THIOL:DISULFIDE INTERCHANGE PROTEIN DSBE"/>
    <property type="match status" value="1"/>
</dbReference>
<keyword evidence="8" id="KW-1185">Reference proteome</keyword>
<dbReference type="GO" id="GO:0030313">
    <property type="term" value="C:cell envelope"/>
    <property type="evidence" value="ECO:0007669"/>
    <property type="project" value="UniProtKB-SubCell"/>
</dbReference>
<dbReference type="PROSITE" id="PS51352">
    <property type="entry name" value="THIOREDOXIN_2"/>
    <property type="match status" value="1"/>
</dbReference>
<keyword evidence="2" id="KW-0201">Cytochrome c-type biogenesis</keyword>
<feature type="chain" id="PRO_5016593989" description="Thioredoxin domain-containing protein" evidence="5">
    <location>
        <begin position="20"/>
        <end position="535"/>
    </location>
</feature>
<feature type="domain" description="Thioredoxin" evidence="6">
    <location>
        <begin position="385"/>
        <end position="535"/>
    </location>
</feature>
<dbReference type="SUPFAM" id="SSF52833">
    <property type="entry name" value="Thioredoxin-like"/>
    <property type="match status" value="1"/>
</dbReference>
<dbReference type="AlphaFoldDB" id="A0A363NJV5"/>
<evidence type="ECO:0000313" key="7">
    <source>
        <dbReference type="EMBL" id="PUV21099.1"/>
    </source>
</evidence>
<dbReference type="InterPro" id="IPR012336">
    <property type="entry name" value="Thioredoxin-like_fold"/>
</dbReference>
<evidence type="ECO:0000256" key="1">
    <source>
        <dbReference type="ARBA" id="ARBA00004196"/>
    </source>
</evidence>
<dbReference type="InterPro" id="IPR036249">
    <property type="entry name" value="Thioredoxin-like_sf"/>
</dbReference>
<keyword evidence="4" id="KW-0676">Redox-active center</keyword>
<dbReference type="PANTHER" id="PTHR42852:SF6">
    <property type="entry name" value="THIOL:DISULFIDE INTERCHANGE PROTEIN DSBE"/>
    <property type="match status" value="1"/>
</dbReference>
<reference evidence="7 8" key="1">
    <citation type="submission" date="2018-04" db="EMBL/GenBank/DDBJ databases">
        <title>Sphingobacterium sp. M46 Genome.</title>
        <authorList>
            <person name="Cheng J."/>
            <person name="Li Y."/>
        </authorList>
    </citation>
    <scope>NUCLEOTIDE SEQUENCE [LARGE SCALE GENOMIC DNA]</scope>
    <source>
        <strain evidence="7 8">M46</strain>
    </source>
</reference>
<dbReference type="CDD" id="cd02966">
    <property type="entry name" value="TlpA_like_family"/>
    <property type="match status" value="1"/>
</dbReference>
<dbReference type="RefSeq" id="WP_108637114.1">
    <property type="nucleotide sequence ID" value="NZ_QCXX01000013.1"/>
</dbReference>
<evidence type="ECO:0000256" key="4">
    <source>
        <dbReference type="ARBA" id="ARBA00023284"/>
    </source>
</evidence>
<gene>
    <name evidence="7" type="ORF">DCO56_28730</name>
</gene>
<sequence length="535" mass="61499">MKLPIIAFFIFLSFSFASAQTVSKQTGTVDPRGWMKQKLAAAKVKTVLKNYDKIFFGSDSVRIIGFIEGYSPKLGFNSGIIYCGNQLTKEDYPATIRIYPDGRFESSYLAVNPEMSYLSINGLNYYYYIEPGHTLAMTLKASPGGQLELLRYGGPLAPENQQLADFKWESNRRKFYDHIQQLLKERPTQQAKEGVIATWDSVRQDVNDRLKRATYTPKVKHLIRSDVDVNYAAQLMDLQMYRQGISKSDSLNPYLKSPLPEDYFDFIKRLDLNDPALFVPREFSTLINRFEYSPLFPTTSLYSLMNSQRKLNFYQALDSLNRKMNGPIAGTLVTEAAKLRTLKFRMSNAKDTVQMTEISNDLLKVLTNKDLKKEALALNERVKKSMGGYILPQTASAAVFKKLTDKYRGKVVLVDFWSESCGPCRAGIEALKEKRLKLKDNPNLVFVFVTDSSGTPDMNFYNDYVVKNHMFESYIVSPDEYLALRELFKFNGIPRYILMDPDGKIRNDNFPMHNWRYELPKSYPQLFTYEQLQGS</sequence>
<evidence type="ECO:0000256" key="2">
    <source>
        <dbReference type="ARBA" id="ARBA00022748"/>
    </source>
</evidence>
<accession>A0A363NJV5</accession>
<protein>
    <recommendedName>
        <fullName evidence="6">Thioredoxin domain-containing protein</fullName>
    </recommendedName>
</protein>
<evidence type="ECO:0000259" key="6">
    <source>
        <dbReference type="PROSITE" id="PS51352"/>
    </source>
</evidence>
<dbReference type="EMBL" id="QCXX01000013">
    <property type="protein sequence ID" value="PUV21099.1"/>
    <property type="molecule type" value="Genomic_DNA"/>
</dbReference>
<comment type="subcellular location">
    <subcellularLocation>
        <location evidence="1">Cell envelope</location>
    </subcellularLocation>
</comment>
<dbReference type="Pfam" id="PF13905">
    <property type="entry name" value="Thioredoxin_8"/>
    <property type="match status" value="1"/>
</dbReference>
<dbReference type="GO" id="GO:0017004">
    <property type="term" value="P:cytochrome complex assembly"/>
    <property type="evidence" value="ECO:0007669"/>
    <property type="project" value="UniProtKB-KW"/>
</dbReference>
<keyword evidence="3" id="KW-1015">Disulfide bond</keyword>
<organism evidence="7 8">
    <name type="scientific">Sphingobacterium athyrii</name>
    <dbReference type="NCBI Taxonomy" id="2152717"/>
    <lineage>
        <taxon>Bacteria</taxon>
        <taxon>Pseudomonadati</taxon>
        <taxon>Bacteroidota</taxon>
        <taxon>Sphingobacteriia</taxon>
        <taxon>Sphingobacteriales</taxon>
        <taxon>Sphingobacteriaceae</taxon>
        <taxon>Sphingobacterium</taxon>
    </lineage>
</organism>
<dbReference type="InterPro" id="IPR013766">
    <property type="entry name" value="Thioredoxin_domain"/>
</dbReference>
<feature type="signal peptide" evidence="5">
    <location>
        <begin position="1"/>
        <end position="19"/>
    </location>
</feature>
<comment type="caution">
    <text evidence="7">The sequence shown here is derived from an EMBL/GenBank/DDBJ whole genome shotgun (WGS) entry which is preliminary data.</text>
</comment>
<dbReference type="Proteomes" id="UP000250831">
    <property type="component" value="Unassembled WGS sequence"/>
</dbReference>
<dbReference type="OrthoDB" id="1120316at2"/>
<evidence type="ECO:0000313" key="8">
    <source>
        <dbReference type="Proteomes" id="UP000250831"/>
    </source>
</evidence>
<keyword evidence="5" id="KW-0732">Signal</keyword>
<evidence type="ECO:0000256" key="3">
    <source>
        <dbReference type="ARBA" id="ARBA00023157"/>
    </source>
</evidence>
<evidence type="ECO:0000256" key="5">
    <source>
        <dbReference type="SAM" id="SignalP"/>
    </source>
</evidence>
<name>A0A363NJV5_9SPHI</name>